<dbReference type="OrthoDB" id="2831673at2759"/>
<reference evidence="2" key="1">
    <citation type="journal article" date="2017" name="Nat. Ecol. Evol.">
        <title>Genome expansion and lineage-specific genetic innovations in the forest pathogenic fungi Armillaria.</title>
        <authorList>
            <person name="Sipos G."/>
            <person name="Prasanna A.N."/>
            <person name="Walter M.C."/>
            <person name="O'Connor E."/>
            <person name="Balint B."/>
            <person name="Krizsan K."/>
            <person name="Kiss B."/>
            <person name="Hess J."/>
            <person name="Varga T."/>
            <person name="Slot J."/>
            <person name="Riley R."/>
            <person name="Boka B."/>
            <person name="Rigling D."/>
            <person name="Barry K."/>
            <person name="Lee J."/>
            <person name="Mihaltcheva S."/>
            <person name="LaButti K."/>
            <person name="Lipzen A."/>
            <person name="Waldron R."/>
            <person name="Moloney N.M."/>
            <person name="Sperisen C."/>
            <person name="Kredics L."/>
            <person name="Vagvoelgyi C."/>
            <person name="Patrignani A."/>
            <person name="Fitzpatrick D."/>
            <person name="Nagy I."/>
            <person name="Doyle S."/>
            <person name="Anderson J.B."/>
            <person name="Grigoriev I.V."/>
            <person name="Gueldener U."/>
            <person name="Muensterkoetter M."/>
            <person name="Nagy L.G."/>
        </authorList>
    </citation>
    <scope>NUCLEOTIDE SEQUENCE [LARGE SCALE GENOMIC DNA]</scope>
    <source>
        <strain evidence="2">Ar21-2</strain>
    </source>
</reference>
<gene>
    <name evidence="1" type="ORF">ARMGADRAFT_350344</name>
</gene>
<dbReference type="AlphaFoldDB" id="A0A2H3DIY8"/>
<accession>A0A2H3DIY8</accession>
<keyword evidence="2" id="KW-1185">Reference proteome</keyword>
<dbReference type="InParanoid" id="A0A2H3DIY8"/>
<dbReference type="OMA" id="VDMIVHE"/>
<sequence length="293" mass="33960">MTTLPPELVDMIVHEIWHSDMPSVIRRFFMTACPRINRLWEAVYSLIASQDIYITSLAYIYYLSDIAVRQKSVIYHDLVPRLTRTITCFVDCGENAGKNVVKDVYRLLMCLPNNIGFKCLFPQVPYISLELSWIGGGRAGADPRVLHGLPIHIRFHRFLCEACEDECAPIDTHVSIADPDPLSSLYSEDSYWVFDELRNMGASLSTPLIYPSQTHRQRVCRGASLYYRQTTYTRALRGDLEGVNRSLWMASKRPCGLRWFATPLYYWECKRLQRILPHVDMTWLECHRSIINT</sequence>
<name>A0A2H3DIY8_ARMGA</name>
<evidence type="ECO:0000313" key="2">
    <source>
        <dbReference type="Proteomes" id="UP000217790"/>
    </source>
</evidence>
<dbReference type="Proteomes" id="UP000217790">
    <property type="component" value="Unassembled WGS sequence"/>
</dbReference>
<organism evidence="1 2">
    <name type="scientific">Armillaria gallica</name>
    <name type="common">Bulbous honey fungus</name>
    <name type="synonym">Armillaria bulbosa</name>
    <dbReference type="NCBI Taxonomy" id="47427"/>
    <lineage>
        <taxon>Eukaryota</taxon>
        <taxon>Fungi</taxon>
        <taxon>Dikarya</taxon>
        <taxon>Basidiomycota</taxon>
        <taxon>Agaricomycotina</taxon>
        <taxon>Agaricomycetes</taxon>
        <taxon>Agaricomycetidae</taxon>
        <taxon>Agaricales</taxon>
        <taxon>Marasmiineae</taxon>
        <taxon>Physalacriaceae</taxon>
        <taxon>Armillaria</taxon>
    </lineage>
</organism>
<proteinExistence type="predicted"/>
<protein>
    <submittedName>
        <fullName evidence="1">Uncharacterized protein</fullName>
    </submittedName>
</protein>
<dbReference type="EMBL" id="KZ293670">
    <property type="protein sequence ID" value="PBK89047.1"/>
    <property type="molecule type" value="Genomic_DNA"/>
</dbReference>
<evidence type="ECO:0000313" key="1">
    <source>
        <dbReference type="EMBL" id="PBK89047.1"/>
    </source>
</evidence>